<evidence type="ECO:0000259" key="1">
    <source>
        <dbReference type="Pfam" id="PF01609"/>
    </source>
</evidence>
<reference evidence="2" key="1">
    <citation type="journal article" date="2018" name="Genome Biol.">
        <title>SKESA: strategic k-mer extension for scrupulous assemblies.</title>
        <authorList>
            <person name="Souvorov A."/>
            <person name="Agarwala R."/>
            <person name="Lipman D.J."/>
        </authorList>
    </citation>
    <scope>NUCLEOTIDE SEQUENCE</scope>
    <source>
        <strain evidence="2">R404</strain>
    </source>
</reference>
<dbReference type="Pfam" id="PF01609">
    <property type="entry name" value="DDE_Tnp_1"/>
    <property type="match status" value="1"/>
</dbReference>
<dbReference type="Gene3D" id="3.90.350.10">
    <property type="entry name" value="Transposase Inhibitor Protein From Tn5, Chain A, domain 1"/>
    <property type="match status" value="1"/>
</dbReference>
<sequence length="431" mass="48878">MPDFYVTFFTELNLPCFLEPRLLRRYEMMTEVHIRPVSPSAPGVKALDGHHQAWGASQAAWRFFNNENASFPLLSGPLLALAREAASAFDSQNLLVAHDWSHCNFPGHSSKTDRAKLSHEHDIGYELQASLLIDSTTGYPLAPLGLNLRTAHGTYQWQEADLQPVQPHLDELVDRIHWQNHPGLDKPLVHVVDREADSVPHLKQLTDCLWLTRSRKGTTLLHDGKYKTVAEIASKLPTELVGPVPFREGTAYLFAGETPVLLRRKTERNTADAPAVRLVLSLVVDENGKVLACWYLLSNVMDVSATELSRWYCLRWNIESWFKLLKSDGFCLEDWQQSSGEALFRRLLVNSMACTLTFRLYRDESGDALHLKRFLIGLSGRVTKRSKPITLPALLAGLYVFLQMQEMMNSYTMDELKDFARIAGRFFGQLV</sequence>
<proteinExistence type="predicted"/>
<organism evidence="2 3">
    <name type="scientific">Klebsiella oxytoca</name>
    <dbReference type="NCBI Taxonomy" id="571"/>
    <lineage>
        <taxon>Bacteria</taxon>
        <taxon>Pseudomonadati</taxon>
        <taxon>Pseudomonadota</taxon>
        <taxon>Gammaproteobacteria</taxon>
        <taxon>Enterobacterales</taxon>
        <taxon>Enterobacteriaceae</taxon>
        <taxon>Klebsiella/Raoultella group</taxon>
        <taxon>Klebsiella</taxon>
    </lineage>
</organism>
<accession>A0AAN5RFP9</accession>
<gene>
    <name evidence="2" type="ORF">I8Y21_004672</name>
</gene>
<feature type="domain" description="Transposase IS4-like" evidence="1">
    <location>
        <begin position="128"/>
        <end position="353"/>
    </location>
</feature>
<evidence type="ECO:0000313" key="3">
    <source>
        <dbReference type="Proteomes" id="UP000856143"/>
    </source>
</evidence>
<dbReference type="EMBL" id="DACSEO010000078">
    <property type="protein sequence ID" value="HAT1683915.1"/>
    <property type="molecule type" value="Genomic_DNA"/>
</dbReference>
<dbReference type="Proteomes" id="UP000856143">
    <property type="component" value="Unassembled WGS sequence"/>
</dbReference>
<dbReference type="GO" id="GO:0004803">
    <property type="term" value="F:transposase activity"/>
    <property type="evidence" value="ECO:0007669"/>
    <property type="project" value="InterPro"/>
</dbReference>
<dbReference type="PANTHER" id="PTHR33258:SF1">
    <property type="entry name" value="TRANSPOSASE INSL FOR INSERTION SEQUENCE ELEMENT IS186A-RELATED"/>
    <property type="match status" value="1"/>
</dbReference>
<dbReference type="GO" id="GO:0003677">
    <property type="term" value="F:DNA binding"/>
    <property type="evidence" value="ECO:0007669"/>
    <property type="project" value="InterPro"/>
</dbReference>
<reference evidence="2" key="2">
    <citation type="submission" date="2020-11" db="EMBL/GenBank/DDBJ databases">
        <authorList>
            <consortium name="NCBI Pathogen Detection Project"/>
        </authorList>
    </citation>
    <scope>NUCLEOTIDE SEQUENCE</scope>
    <source>
        <strain evidence="2">R404</strain>
    </source>
</reference>
<dbReference type="InterPro" id="IPR002559">
    <property type="entry name" value="Transposase_11"/>
</dbReference>
<dbReference type="InterPro" id="IPR012337">
    <property type="entry name" value="RNaseH-like_sf"/>
</dbReference>
<protein>
    <submittedName>
        <fullName evidence="2">Transposase</fullName>
    </submittedName>
</protein>
<dbReference type="AlphaFoldDB" id="A0AAN5RFP9"/>
<dbReference type="SUPFAM" id="SSF53098">
    <property type="entry name" value="Ribonuclease H-like"/>
    <property type="match status" value="1"/>
</dbReference>
<dbReference type="PANTHER" id="PTHR33258">
    <property type="entry name" value="TRANSPOSASE INSL FOR INSERTION SEQUENCE ELEMENT IS186A-RELATED"/>
    <property type="match status" value="1"/>
</dbReference>
<dbReference type="GO" id="GO:0006313">
    <property type="term" value="P:DNA transposition"/>
    <property type="evidence" value="ECO:0007669"/>
    <property type="project" value="InterPro"/>
</dbReference>
<name>A0AAN5RFP9_KLEOX</name>
<evidence type="ECO:0000313" key="2">
    <source>
        <dbReference type="EMBL" id="HAT1683915.1"/>
    </source>
</evidence>
<comment type="caution">
    <text evidence="2">The sequence shown here is derived from an EMBL/GenBank/DDBJ whole genome shotgun (WGS) entry which is preliminary data.</text>
</comment>